<evidence type="ECO:0000313" key="2">
    <source>
        <dbReference type="EMBL" id="KAK7496824.1"/>
    </source>
</evidence>
<feature type="region of interest" description="Disordered" evidence="1">
    <location>
        <begin position="95"/>
        <end position="160"/>
    </location>
</feature>
<evidence type="ECO:0000256" key="1">
    <source>
        <dbReference type="SAM" id="MobiDB-lite"/>
    </source>
</evidence>
<feature type="non-terminal residue" evidence="2">
    <location>
        <position position="1"/>
    </location>
</feature>
<reference evidence="2 3" key="1">
    <citation type="journal article" date="2023" name="Sci. Data">
        <title>Genome assembly of the Korean intertidal mud-creeper Batillaria attramentaria.</title>
        <authorList>
            <person name="Patra A.K."/>
            <person name="Ho P.T."/>
            <person name="Jun S."/>
            <person name="Lee S.J."/>
            <person name="Kim Y."/>
            <person name="Won Y.J."/>
        </authorList>
    </citation>
    <scope>NUCLEOTIDE SEQUENCE [LARGE SCALE GENOMIC DNA]</scope>
    <source>
        <strain evidence="2">Wonlab-2016</strain>
    </source>
</reference>
<dbReference type="Proteomes" id="UP001519460">
    <property type="component" value="Unassembled WGS sequence"/>
</dbReference>
<comment type="caution">
    <text evidence="2">The sequence shown here is derived from an EMBL/GenBank/DDBJ whole genome shotgun (WGS) entry which is preliminary data.</text>
</comment>
<evidence type="ECO:0000313" key="3">
    <source>
        <dbReference type="Proteomes" id="UP001519460"/>
    </source>
</evidence>
<proteinExistence type="predicted"/>
<accession>A0ABD0LCX3</accession>
<organism evidence="2 3">
    <name type="scientific">Batillaria attramentaria</name>
    <dbReference type="NCBI Taxonomy" id="370345"/>
    <lineage>
        <taxon>Eukaryota</taxon>
        <taxon>Metazoa</taxon>
        <taxon>Spiralia</taxon>
        <taxon>Lophotrochozoa</taxon>
        <taxon>Mollusca</taxon>
        <taxon>Gastropoda</taxon>
        <taxon>Caenogastropoda</taxon>
        <taxon>Sorbeoconcha</taxon>
        <taxon>Cerithioidea</taxon>
        <taxon>Batillariidae</taxon>
        <taxon>Batillaria</taxon>
    </lineage>
</organism>
<gene>
    <name evidence="2" type="ORF">BaRGS_00011804</name>
</gene>
<name>A0ABD0LCX3_9CAEN</name>
<feature type="compositionally biased region" description="Polar residues" evidence="1">
    <location>
        <begin position="136"/>
        <end position="157"/>
    </location>
</feature>
<feature type="compositionally biased region" description="Basic and acidic residues" evidence="1">
    <location>
        <begin position="108"/>
        <end position="118"/>
    </location>
</feature>
<keyword evidence="3" id="KW-1185">Reference proteome</keyword>
<dbReference type="AlphaFoldDB" id="A0ABD0LCX3"/>
<protein>
    <submittedName>
        <fullName evidence="2">Uncharacterized protein</fullName>
    </submittedName>
</protein>
<dbReference type="EMBL" id="JACVVK020000063">
    <property type="protein sequence ID" value="KAK7496824.1"/>
    <property type="molecule type" value="Genomic_DNA"/>
</dbReference>
<sequence>YRRKEDPDVCTVRPDVMQTAKETLAPSMEWIACGLPRLPRLQTPVSFRPAMTQLDRCRQETAALRDVWRSLESKRQRRLPTTGASLLRHNRIPVATGMGPSEALQCKKLGDSSSRPEENALQGTKPAPASLPKVEGTSTSFSSTRPLVGSTAVTSTRLARHDDVKSPLPYHTAITRRPARTCSPSYQALTIPYEPLPQLIERPAPGAHSSAPTPRRDIREWQDQIVNLSALFWCHPASASMARWFGVYASNSSVAEVVPARPAFFRSLELQSDPSAQKRPLRYPYKVTNFDPACHFYKSWAKAMDKDFVINPEWVSEKVKVTAATTDVGRLGKKSLPVVLPRSKTWCA</sequence>